<comment type="caution">
    <text evidence="2">The sequence shown here is derived from an EMBL/GenBank/DDBJ whole genome shotgun (WGS) entry which is preliminary data.</text>
</comment>
<dbReference type="Proteomes" id="UP000309340">
    <property type="component" value="Unassembled WGS sequence"/>
</dbReference>
<feature type="compositionally biased region" description="Low complexity" evidence="1">
    <location>
        <begin position="226"/>
        <end position="239"/>
    </location>
</feature>
<feature type="non-terminal residue" evidence="2">
    <location>
        <position position="239"/>
    </location>
</feature>
<dbReference type="AlphaFoldDB" id="A0A4U0VQJ6"/>
<dbReference type="STRING" id="329884.A0A4U0VQJ6"/>
<evidence type="ECO:0000313" key="3">
    <source>
        <dbReference type="Proteomes" id="UP000309340"/>
    </source>
</evidence>
<sequence>MVLSDIEQDVGGHHVYGSLEEVSDKYKYSHRDFNFYRRLLDLFAKGQDLSLLADTKRATGNGWDLDKWKFVPMAHRIFVEQPDIKWIDYGKPAPADPPARELWLRLQRLYRPSGLLWARKYPRQFESCHYRDYLDKGPRDFQLALYSPAHPMEQMEEEFEIPGWLMESRFADSVEEVYGPILTALNQVCIDTRRKREPGLDGAMNCIREMANYVHAREMGPKRDGQWPPAQFRPQAQRP</sequence>
<evidence type="ECO:0000313" key="2">
    <source>
        <dbReference type="EMBL" id="TKA51807.1"/>
    </source>
</evidence>
<organism evidence="2 3">
    <name type="scientific">Friedmanniomyces simplex</name>
    <dbReference type="NCBI Taxonomy" id="329884"/>
    <lineage>
        <taxon>Eukaryota</taxon>
        <taxon>Fungi</taxon>
        <taxon>Dikarya</taxon>
        <taxon>Ascomycota</taxon>
        <taxon>Pezizomycotina</taxon>
        <taxon>Dothideomycetes</taxon>
        <taxon>Dothideomycetidae</taxon>
        <taxon>Mycosphaerellales</taxon>
        <taxon>Teratosphaeriaceae</taxon>
        <taxon>Friedmanniomyces</taxon>
    </lineage>
</organism>
<protein>
    <submittedName>
        <fullName evidence="2">Uncharacterized protein</fullName>
    </submittedName>
</protein>
<name>A0A4U0VQJ6_9PEZI</name>
<reference evidence="2 3" key="1">
    <citation type="submission" date="2017-03" db="EMBL/GenBank/DDBJ databases">
        <title>Genomes of endolithic fungi from Antarctica.</title>
        <authorList>
            <person name="Coleine C."/>
            <person name="Masonjones S."/>
            <person name="Stajich J.E."/>
        </authorList>
    </citation>
    <scope>NUCLEOTIDE SEQUENCE [LARGE SCALE GENOMIC DNA]</scope>
    <source>
        <strain evidence="2 3">CCFEE 5184</strain>
    </source>
</reference>
<feature type="region of interest" description="Disordered" evidence="1">
    <location>
        <begin position="219"/>
        <end position="239"/>
    </location>
</feature>
<accession>A0A4U0VQJ6</accession>
<dbReference type="OrthoDB" id="414175at2759"/>
<keyword evidence="3" id="KW-1185">Reference proteome</keyword>
<proteinExistence type="predicted"/>
<gene>
    <name evidence="2" type="ORF">B0A55_13493</name>
</gene>
<evidence type="ECO:0000256" key="1">
    <source>
        <dbReference type="SAM" id="MobiDB-lite"/>
    </source>
</evidence>
<dbReference type="EMBL" id="NAJQ01001861">
    <property type="protein sequence ID" value="TKA51807.1"/>
    <property type="molecule type" value="Genomic_DNA"/>
</dbReference>